<evidence type="ECO:0000256" key="7">
    <source>
        <dbReference type="SAM" id="MobiDB-lite"/>
    </source>
</evidence>
<evidence type="ECO:0000313" key="9">
    <source>
        <dbReference type="EMBL" id="KAL2839443.1"/>
    </source>
</evidence>
<organism evidence="9 10">
    <name type="scientific">Aspergillus pseudodeflectus</name>
    <dbReference type="NCBI Taxonomy" id="176178"/>
    <lineage>
        <taxon>Eukaryota</taxon>
        <taxon>Fungi</taxon>
        <taxon>Dikarya</taxon>
        <taxon>Ascomycota</taxon>
        <taxon>Pezizomycotina</taxon>
        <taxon>Eurotiomycetes</taxon>
        <taxon>Eurotiomycetidae</taxon>
        <taxon>Eurotiales</taxon>
        <taxon>Aspergillaceae</taxon>
        <taxon>Aspergillus</taxon>
        <taxon>Aspergillus subgen. Nidulantes</taxon>
    </lineage>
</organism>
<keyword evidence="4" id="KW-0238">DNA-binding</keyword>
<dbReference type="InterPro" id="IPR036864">
    <property type="entry name" value="Zn2-C6_fun-type_DNA-bd_sf"/>
</dbReference>
<evidence type="ECO:0000256" key="5">
    <source>
        <dbReference type="ARBA" id="ARBA00023163"/>
    </source>
</evidence>
<dbReference type="InterPro" id="IPR051089">
    <property type="entry name" value="prtT"/>
</dbReference>
<keyword evidence="6" id="KW-0539">Nucleus</keyword>
<keyword evidence="10" id="KW-1185">Reference proteome</keyword>
<dbReference type="PROSITE" id="PS00463">
    <property type="entry name" value="ZN2_CY6_FUNGAL_1"/>
    <property type="match status" value="1"/>
</dbReference>
<evidence type="ECO:0000256" key="1">
    <source>
        <dbReference type="ARBA" id="ARBA00004123"/>
    </source>
</evidence>
<evidence type="ECO:0000259" key="8">
    <source>
        <dbReference type="PROSITE" id="PS50048"/>
    </source>
</evidence>
<dbReference type="SMART" id="SM00066">
    <property type="entry name" value="GAL4"/>
    <property type="match status" value="1"/>
</dbReference>
<dbReference type="PANTHER" id="PTHR31845">
    <property type="entry name" value="FINGER DOMAIN PROTEIN, PUTATIVE-RELATED"/>
    <property type="match status" value="1"/>
</dbReference>
<keyword evidence="5" id="KW-0804">Transcription</keyword>
<comment type="caution">
    <text evidence="9">The sequence shown here is derived from an EMBL/GenBank/DDBJ whole genome shotgun (WGS) entry which is preliminary data.</text>
</comment>
<dbReference type="InterPro" id="IPR001138">
    <property type="entry name" value="Zn2Cys6_DnaBD"/>
</dbReference>
<dbReference type="RefSeq" id="XP_070893528.1">
    <property type="nucleotide sequence ID" value="XM_071037524.1"/>
</dbReference>
<proteinExistence type="predicted"/>
<dbReference type="PROSITE" id="PS50048">
    <property type="entry name" value="ZN2_CY6_FUNGAL_2"/>
    <property type="match status" value="1"/>
</dbReference>
<evidence type="ECO:0000256" key="2">
    <source>
        <dbReference type="ARBA" id="ARBA00022833"/>
    </source>
</evidence>
<protein>
    <recommendedName>
        <fullName evidence="8">Zn(2)-C6 fungal-type domain-containing protein</fullName>
    </recommendedName>
</protein>
<keyword evidence="3" id="KW-0805">Transcription regulation</keyword>
<evidence type="ECO:0000313" key="10">
    <source>
        <dbReference type="Proteomes" id="UP001610444"/>
    </source>
</evidence>
<gene>
    <name evidence="9" type="ORF">BJX68DRAFT_198424</name>
</gene>
<feature type="compositionally biased region" description="Polar residues" evidence="7">
    <location>
        <begin position="55"/>
        <end position="75"/>
    </location>
</feature>
<sequence length="607" mass="66858">MAANARRSLQACARCRQQKMKCSGEAPCERCAKFGRECVFEPANTITTTSSVTSNPAPIQQPLTPSDRSNPLNSIDQDDRSEPRGRKRSFHDIIHNPDYGRRTYYPPARYGQLVPEGDTPYSTVQGLEDHQLWSPDYDTLGTASISSAKSLASCLADANITVAEAHEMFALFGERMAPFIPTFYATDFGRLPAEPVYALAAIYTIARYLPDSSSLRGRVGRILRPLLADLVLSPATSDPVTAVGNMHGLVILYGCAEATGPSLGSTPGSTDSFDMLTLKGVAEAYAVKTKLGVDCYLTKVSVQLPLLWVVWLYTMSHHCAIIHGCPRSLSGSAELLRAKALLEQSIDHPRIRVLLGECDLFLLWERLINTPGATPATTEDALHAWNVDWQRSFTSAPSAGRHLKFHFFFTRFHLLTHLLDTTGEHRVAVAESLDAAHDFLQCIRGLSPIAKDRLRYLGDFAFVLMAYVSLYILRALTSNVTSPERRIEFLELVNELGAIMQSLGPQIDTRPSVYGVALRSMCKQHENSPLEDLSPRVENVNLPHGLVSTPTLTQDSQTELELSMPADATMDPAMLSQSRYSTEIWGLSHDMSIFNGLMAGIPVPDET</sequence>
<dbReference type="PANTHER" id="PTHR31845:SF33">
    <property type="entry name" value="ZN(II)2CYS6 TRANSCRIPTION FACTOR (EUROFUNG)"/>
    <property type="match status" value="1"/>
</dbReference>
<dbReference type="Pfam" id="PF00172">
    <property type="entry name" value="Zn_clus"/>
    <property type="match status" value="1"/>
</dbReference>
<keyword evidence="2" id="KW-0862">Zinc</keyword>
<name>A0ABR4JKE1_9EURO</name>
<comment type="subcellular location">
    <subcellularLocation>
        <location evidence="1">Nucleus</location>
    </subcellularLocation>
</comment>
<evidence type="ECO:0000256" key="6">
    <source>
        <dbReference type="ARBA" id="ARBA00023242"/>
    </source>
</evidence>
<evidence type="ECO:0000256" key="3">
    <source>
        <dbReference type="ARBA" id="ARBA00023015"/>
    </source>
</evidence>
<accession>A0ABR4JKE1</accession>
<dbReference type="SUPFAM" id="SSF57701">
    <property type="entry name" value="Zn2/Cys6 DNA-binding domain"/>
    <property type="match status" value="1"/>
</dbReference>
<dbReference type="Proteomes" id="UP001610444">
    <property type="component" value="Unassembled WGS sequence"/>
</dbReference>
<dbReference type="CDD" id="cd00067">
    <property type="entry name" value="GAL4"/>
    <property type="match status" value="1"/>
</dbReference>
<dbReference type="GeneID" id="98152688"/>
<dbReference type="EMBL" id="JBFXLR010000074">
    <property type="protein sequence ID" value="KAL2839443.1"/>
    <property type="molecule type" value="Genomic_DNA"/>
</dbReference>
<feature type="compositionally biased region" description="Basic and acidic residues" evidence="7">
    <location>
        <begin position="77"/>
        <end position="99"/>
    </location>
</feature>
<feature type="domain" description="Zn(2)-C6 fungal-type" evidence="8">
    <location>
        <begin position="11"/>
        <end position="40"/>
    </location>
</feature>
<evidence type="ECO:0000256" key="4">
    <source>
        <dbReference type="ARBA" id="ARBA00023125"/>
    </source>
</evidence>
<feature type="region of interest" description="Disordered" evidence="7">
    <location>
        <begin position="48"/>
        <end position="99"/>
    </location>
</feature>
<dbReference type="Gene3D" id="4.10.240.10">
    <property type="entry name" value="Zn(2)-C6 fungal-type DNA-binding domain"/>
    <property type="match status" value="1"/>
</dbReference>
<reference evidence="9 10" key="1">
    <citation type="submission" date="2024-07" db="EMBL/GenBank/DDBJ databases">
        <title>Section-level genome sequencing and comparative genomics of Aspergillus sections Usti and Cavernicolus.</title>
        <authorList>
            <consortium name="Lawrence Berkeley National Laboratory"/>
            <person name="Nybo J.L."/>
            <person name="Vesth T.C."/>
            <person name="Theobald S."/>
            <person name="Frisvad J.C."/>
            <person name="Larsen T.O."/>
            <person name="Kjaerboelling I."/>
            <person name="Rothschild-Mancinelli K."/>
            <person name="Lyhne E.K."/>
            <person name="Kogle M.E."/>
            <person name="Barry K."/>
            <person name="Clum A."/>
            <person name="Na H."/>
            <person name="Ledsgaard L."/>
            <person name="Lin J."/>
            <person name="Lipzen A."/>
            <person name="Kuo A."/>
            <person name="Riley R."/>
            <person name="Mondo S."/>
            <person name="LaButti K."/>
            <person name="Haridas S."/>
            <person name="Pangalinan J."/>
            <person name="Salamov A.A."/>
            <person name="Simmons B.A."/>
            <person name="Magnuson J.K."/>
            <person name="Chen J."/>
            <person name="Drula E."/>
            <person name="Henrissat B."/>
            <person name="Wiebenga A."/>
            <person name="Lubbers R.J."/>
            <person name="Gomes A.C."/>
            <person name="Macurrencykelacurrency M.R."/>
            <person name="Stajich J."/>
            <person name="Grigoriev I.V."/>
            <person name="Mortensen U.H."/>
            <person name="De vries R.P."/>
            <person name="Baker S.E."/>
            <person name="Andersen M.R."/>
        </authorList>
    </citation>
    <scope>NUCLEOTIDE SEQUENCE [LARGE SCALE GENOMIC DNA]</scope>
    <source>
        <strain evidence="9 10">CBS 756.74</strain>
    </source>
</reference>